<dbReference type="InterPro" id="IPR012795">
    <property type="entry name" value="tRNA_Ile_lys_synt_N"/>
</dbReference>
<reference evidence="10 11" key="1">
    <citation type="submission" date="2018-09" db="EMBL/GenBank/DDBJ databases">
        <title>Draft genome of Simplicispira sp. NY-02.</title>
        <authorList>
            <person name="Im W.T."/>
        </authorList>
    </citation>
    <scope>NUCLEOTIDE SEQUENCE [LARGE SCALE GENOMIC DNA]</scope>
    <source>
        <strain evidence="10 11">NY-02</strain>
    </source>
</reference>
<keyword evidence="3 7" id="KW-0819">tRNA processing</keyword>
<dbReference type="GO" id="GO:0006400">
    <property type="term" value="P:tRNA modification"/>
    <property type="evidence" value="ECO:0007669"/>
    <property type="project" value="UniProtKB-UniRule"/>
</dbReference>
<keyword evidence="1 7" id="KW-0963">Cytoplasm</keyword>
<dbReference type="HAMAP" id="MF_01161">
    <property type="entry name" value="tRNA_Ile_lys_synt"/>
    <property type="match status" value="1"/>
</dbReference>
<dbReference type="Gene3D" id="3.40.50.620">
    <property type="entry name" value="HUPs"/>
    <property type="match status" value="1"/>
</dbReference>
<evidence type="ECO:0000256" key="2">
    <source>
        <dbReference type="ARBA" id="ARBA00022598"/>
    </source>
</evidence>
<comment type="caution">
    <text evidence="10">The sequence shown here is derived from an EMBL/GenBank/DDBJ whole genome shotgun (WGS) entry which is preliminary data.</text>
</comment>
<name>A0A398C9Z6_9BURK</name>
<dbReference type="InterPro" id="IPR012094">
    <property type="entry name" value="tRNA_Ile_lys_synt"/>
</dbReference>
<keyword evidence="5 7" id="KW-0067">ATP-binding</keyword>
<evidence type="ECO:0000259" key="8">
    <source>
        <dbReference type="Pfam" id="PF01171"/>
    </source>
</evidence>
<dbReference type="OrthoDB" id="9807403at2"/>
<dbReference type="NCBIfam" id="TIGR02432">
    <property type="entry name" value="lysidine_TilS_N"/>
    <property type="match status" value="1"/>
</dbReference>
<feature type="domain" description="tRNA(Ile)-lysidine/2-thiocytidine synthase N-terminal" evidence="8">
    <location>
        <begin position="19"/>
        <end position="198"/>
    </location>
</feature>
<dbReference type="GO" id="GO:0005737">
    <property type="term" value="C:cytoplasm"/>
    <property type="evidence" value="ECO:0007669"/>
    <property type="project" value="UniProtKB-SubCell"/>
</dbReference>
<gene>
    <name evidence="7 10" type="primary">tilS</name>
    <name evidence="10" type="ORF">D3F03_04665</name>
</gene>
<dbReference type="EC" id="6.3.4.19" evidence="7"/>
<evidence type="ECO:0000259" key="9">
    <source>
        <dbReference type="Pfam" id="PF09179"/>
    </source>
</evidence>
<dbReference type="InterPro" id="IPR014729">
    <property type="entry name" value="Rossmann-like_a/b/a_fold"/>
</dbReference>
<accession>A0A398C9Z6</accession>
<evidence type="ECO:0000313" key="11">
    <source>
        <dbReference type="Proteomes" id="UP000266302"/>
    </source>
</evidence>
<dbReference type="PANTHER" id="PTHR43033">
    <property type="entry name" value="TRNA(ILE)-LYSIDINE SYNTHASE-RELATED"/>
    <property type="match status" value="1"/>
</dbReference>
<dbReference type="Gene3D" id="1.20.59.20">
    <property type="match status" value="1"/>
</dbReference>
<evidence type="ECO:0000256" key="1">
    <source>
        <dbReference type="ARBA" id="ARBA00022490"/>
    </source>
</evidence>
<comment type="function">
    <text evidence="7">Ligates lysine onto the cytidine present at position 34 of the AUA codon-specific tRNA(Ile) that contains the anticodon CAU, in an ATP-dependent manner. Cytidine is converted to lysidine, thus changing the amino acid specificity of the tRNA from methionine to isoleucine.</text>
</comment>
<dbReference type="InterPro" id="IPR011063">
    <property type="entry name" value="TilS/TtcA_N"/>
</dbReference>
<comment type="similarity">
    <text evidence="7">Belongs to the tRNA(Ile)-lysidine synthase family.</text>
</comment>
<evidence type="ECO:0000256" key="6">
    <source>
        <dbReference type="ARBA" id="ARBA00048539"/>
    </source>
</evidence>
<organism evidence="10 11">
    <name type="scientific">Simplicispira hankyongi</name>
    <dbReference type="NCBI Taxonomy" id="2315688"/>
    <lineage>
        <taxon>Bacteria</taxon>
        <taxon>Pseudomonadati</taxon>
        <taxon>Pseudomonadota</taxon>
        <taxon>Betaproteobacteria</taxon>
        <taxon>Burkholderiales</taxon>
        <taxon>Comamonadaceae</taxon>
        <taxon>Simplicispira</taxon>
    </lineage>
</organism>
<dbReference type="GO" id="GO:0032267">
    <property type="term" value="F:tRNA(Ile)-lysidine synthase activity"/>
    <property type="evidence" value="ECO:0007669"/>
    <property type="project" value="UniProtKB-EC"/>
</dbReference>
<dbReference type="PANTHER" id="PTHR43033:SF1">
    <property type="entry name" value="TRNA(ILE)-LYSIDINE SYNTHASE-RELATED"/>
    <property type="match status" value="1"/>
</dbReference>
<dbReference type="Proteomes" id="UP000266302">
    <property type="component" value="Unassembled WGS sequence"/>
</dbReference>
<dbReference type="SUPFAM" id="SSF82829">
    <property type="entry name" value="MesJ substrate recognition domain-like"/>
    <property type="match status" value="1"/>
</dbReference>
<dbReference type="CDD" id="cd01992">
    <property type="entry name" value="TilS_N"/>
    <property type="match status" value="1"/>
</dbReference>
<evidence type="ECO:0000256" key="4">
    <source>
        <dbReference type="ARBA" id="ARBA00022741"/>
    </source>
</evidence>
<dbReference type="SUPFAM" id="SSF52402">
    <property type="entry name" value="Adenine nucleotide alpha hydrolases-like"/>
    <property type="match status" value="1"/>
</dbReference>
<dbReference type="Pfam" id="PF09179">
    <property type="entry name" value="TilS"/>
    <property type="match status" value="1"/>
</dbReference>
<keyword evidence="11" id="KW-1185">Reference proteome</keyword>
<keyword evidence="4 7" id="KW-0547">Nucleotide-binding</keyword>
<evidence type="ECO:0000256" key="7">
    <source>
        <dbReference type="HAMAP-Rule" id="MF_01161"/>
    </source>
</evidence>
<evidence type="ECO:0000256" key="3">
    <source>
        <dbReference type="ARBA" id="ARBA00022694"/>
    </source>
</evidence>
<comment type="subcellular location">
    <subcellularLocation>
        <location evidence="7">Cytoplasm</location>
    </subcellularLocation>
</comment>
<comment type="domain">
    <text evidence="7">The N-terminal region contains the highly conserved SGGXDS motif, predicted to be a P-loop motif involved in ATP binding.</text>
</comment>
<keyword evidence="2 7" id="KW-0436">Ligase</keyword>
<sequence>MPPSFAQALASFQPALPLAVGLSGGADSTALLIACAERWPGEVCALHVHHGLQAAADDFAAHCQALCERLAVPLQVARVSAGAASGQSPEDAARIARYKAFEAIALTGIAGAAIASIALAHHADDQVETLLLALSRGAGLPGLAAMPAQWQRAGIAWHRPLLGVPGRAVREWLRARGEGWVEDPTNTDLRFTRNRIRAELLPALEACFPAFRETFARSSAHAAQAQQLLLEVARQDLATVGTPPRIRLLQQLSTARQANVLRHWLASCHRCTPSAAQLAELQRQIAACTTRGHRIEIKVGLGFVRRSNDRLDWYNSPVLAP</sequence>
<comment type="catalytic activity">
    <reaction evidence="6 7">
        <text>cytidine(34) in tRNA(Ile2) + L-lysine + ATP = lysidine(34) in tRNA(Ile2) + AMP + diphosphate + H(+)</text>
        <dbReference type="Rhea" id="RHEA:43744"/>
        <dbReference type="Rhea" id="RHEA-COMP:10625"/>
        <dbReference type="Rhea" id="RHEA-COMP:10670"/>
        <dbReference type="ChEBI" id="CHEBI:15378"/>
        <dbReference type="ChEBI" id="CHEBI:30616"/>
        <dbReference type="ChEBI" id="CHEBI:32551"/>
        <dbReference type="ChEBI" id="CHEBI:33019"/>
        <dbReference type="ChEBI" id="CHEBI:82748"/>
        <dbReference type="ChEBI" id="CHEBI:83665"/>
        <dbReference type="ChEBI" id="CHEBI:456215"/>
        <dbReference type="EC" id="6.3.4.19"/>
    </reaction>
</comment>
<dbReference type="RefSeq" id="WP_119108138.1">
    <property type="nucleotide sequence ID" value="NZ_QXJC01000001.1"/>
</dbReference>
<dbReference type="EMBL" id="QXJC01000001">
    <property type="protein sequence ID" value="RID99692.1"/>
    <property type="molecule type" value="Genomic_DNA"/>
</dbReference>
<evidence type="ECO:0000313" key="10">
    <source>
        <dbReference type="EMBL" id="RID99692.1"/>
    </source>
</evidence>
<dbReference type="InterPro" id="IPR015262">
    <property type="entry name" value="tRNA_Ile_lys_synt_subst-bd"/>
</dbReference>
<feature type="domain" description="tRNA(Ile)-lysidine synthase substrate-binding" evidence="9">
    <location>
        <begin position="247"/>
        <end position="311"/>
    </location>
</feature>
<dbReference type="GO" id="GO:0005524">
    <property type="term" value="F:ATP binding"/>
    <property type="evidence" value="ECO:0007669"/>
    <property type="project" value="UniProtKB-UniRule"/>
</dbReference>
<evidence type="ECO:0000256" key="5">
    <source>
        <dbReference type="ARBA" id="ARBA00022840"/>
    </source>
</evidence>
<dbReference type="AlphaFoldDB" id="A0A398C9Z6"/>
<protein>
    <recommendedName>
        <fullName evidence="7">tRNA(Ile)-lysidine synthase</fullName>
        <ecNumber evidence="7">6.3.4.19</ecNumber>
    </recommendedName>
    <alternativeName>
        <fullName evidence="7">tRNA(Ile)-2-lysyl-cytidine synthase</fullName>
    </alternativeName>
    <alternativeName>
        <fullName evidence="7">tRNA(Ile)-lysidine synthetase</fullName>
    </alternativeName>
</protein>
<proteinExistence type="inferred from homology"/>
<feature type="binding site" evidence="7">
    <location>
        <begin position="23"/>
        <end position="28"/>
    </location>
    <ligand>
        <name>ATP</name>
        <dbReference type="ChEBI" id="CHEBI:30616"/>
    </ligand>
</feature>
<dbReference type="Pfam" id="PF01171">
    <property type="entry name" value="ATP_bind_3"/>
    <property type="match status" value="1"/>
</dbReference>